<protein>
    <submittedName>
        <fullName evidence="6">3-hydroxyacyl-CoA dehydrogenase family protein</fullName>
    </submittedName>
</protein>
<dbReference type="PIRSF" id="PIRSF000105">
    <property type="entry name" value="HCDH"/>
    <property type="match status" value="1"/>
</dbReference>
<keyword evidence="7" id="KW-1185">Reference proteome</keyword>
<dbReference type="RefSeq" id="WP_254573216.1">
    <property type="nucleotide sequence ID" value="NZ_CP098502.1"/>
</dbReference>
<organism evidence="6 7">
    <name type="scientific">Paraconexibacter antarcticus</name>
    <dbReference type="NCBI Taxonomy" id="2949664"/>
    <lineage>
        <taxon>Bacteria</taxon>
        <taxon>Bacillati</taxon>
        <taxon>Actinomycetota</taxon>
        <taxon>Thermoleophilia</taxon>
        <taxon>Solirubrobacterales</taxon>
        <taxon>Paraconexibacteraceae</taxon>
        <taxon>Paraconexibacter</taxon>
    </lineage>
</organism>
<evidence type="ECO:0000313" key="7">
    <source>
        <dbReference type="Proteomes" id="UP001056035"/>
    </source>
</evidence>
<dbReference type="EMBL" id="CP098502">
    <property type="protein sequence ID" value="UTI66546.1"/>
    <property type="molecule type" value="Genomic_DNA"/>
</dbReference>
<dbReference type="InterPro" id="IPR008927">
    <property type="entry name" value="6-PGluconate_DH-like_C_sf"/>
</dbReference>
<feature type="domain" description="3-hydroxyacyl-CoA dehydrogenase NAD binding" evidence="5">
    <location>
        <begin position="5"/>
        <end position="171"/>
    </location>
</feature>
<evidence type="ECO:0000259" key="4">
    <source>
        <dbReference type="Pfam" id="PF00725"/>
    </source>
</evidence>
<accession>A0ABY5DWZ6</accession>
<dbReference type="Gene3D" id="3.40.50.720">
    <property type="entry name" value="NAD(P)-binding Rossmann-like Domain"/>
    <property type="match status" value="1"/>
</dbReference>
<evidence type="ECO:0000256" key="1">
    <source>
        <dbReference type="ARBA" id="ARBA00005086"/>
    </source>
</evidence>
<gene>
    <name evidence="6" type="ORF">NBH00_10125</name>
</gene>
<dbReference type="InterPro" id="IPR006108">
    <property type="entry name" value="3HC_DH_C"/>
</dbReference>
<dbReference type="SUPFAM" id="SSF48179">
    <property type="entry name" value="6-phosphogluconate dehydrogenase C-terminal domain-like"/>
    <property type="match status" value="1"/>
</dbReference>
<dbReference type="Pfam" id="PF02737">
    <property type="entry name" value="3HCDH_N"/>
    <property type="match status" value="1"/>
</dbReference>
<evidence type="ECO:0000256" key="2">
    <source>
        <dbReference type="ARBA" id="ARBA00009463"/>
    </source>
</evidence>
<dbReference type="SUPFAM" id="SSF51735">
    <property type="entry name" value="NAD(P)-binding Rossmann-fold domains"/>
    <property type="match status" value="1"/>
</dbReference>
<dbReference type="PANTHER" id="PTHR48075">
    <property type="entry name" value="3-HYDROXYACYL-COA DEHYDROGENASE FAMILY PROTEIN"/>
    <property type="match status" value="1"/>
</dbReference>
<dbReference type="InterPro" id="IPR036291">
    <property type="entry name" value="NAD(P)-bd_dom_sf"/>
</dbReference>
<sequence length="264" mass="27478">MQESIAIAGSGAIATGFAAAAAGHGEVVLWARSDASAARARAAVDKLTSRMEGVDGAAVRIVTDLEELQGATVIVEAISEDLEAKAPLLKQLAALGGPNTMLCTTTSSLSVHVLASAAGVPERFVGLHVFNPVTRMELVELAYADETVETIRARARDLCVVLGKKAVEVPDIAGFVVNRLLFPYLFSAVDLMETSGLTPEAIDTCMKLGAGHPMGPLALLDYVGLDVSSAIGEAIGVHVPHRIHDLVAIGSLGKKSGKGFYTYD</sequence>
<feature type="domain" description="3-hydroxyacyl-CoA dehydrogenase C-terminal" evidence="4">
    <location>
        <begin position="174"/>
        <end position="263"/>
    </location>
</feature>
<evidence type="ECO:0000313" key="6">
    <source>
        <dbReference type="EMBL" id="UTI66546.1"/>
    </source>
</evidence>
<dbReference type="Pfam" id="PF00725">
    <property type="entry name" value="3HCDH"/>
    <property type="match status" value="1"/>
</dbReference>
<dbReference type="InterPro" id="IPR013328">
    <property type="entry name" value="6PGD_dom2"/>
</dbReference>
<reference evidence="6 7" key="1">
    <citation type="submission" date="2022-06" db="EMBL/GenBank/DDBJ databases">
        <title>Paraconexibacter antarcticus.</title>
        <authorList>
            <person name="Kim C.S."/>
        </authorList>
    </citation>
    <scope>NUCLEOTIDE SEQUENCE [LARGE SCALE GENOMIC DNA]</scope>
    <source>
        <strain evidence="6 7">02-257</strain>
    </source>
</reference>
<dbReference type="PROSITE" id="PS00067">
    <property type="entry name" value="3HCDH"/>
    <property type="match status" value="1"/>
</dbReference>
<dbReference type="InterPro" id="IPR022694">
    <property type="entry name" value="3-OHacyl-CoA_DH"/>
</dbReference>
<comment type="pathway">
    <text evidence="1">Lipid metabolism; butanoate metabolism.</text>
</comment>
<dbReference type="Proteomes" id="UP001056035">
    <property type="component" value="Chromosome"/>
</dbReference>
<proteinExistence type="inferred from homology"/>
<keyword evidence="3" id="KW-0560">Oxidoreductase</keyword>
<evidence type="ECO:0000259" key="5">
    <source>
        <dbReference type="Pfam" id="PF02737"/>
    </source>
</evidence>
<dbReference type="InterPro" id="IPR006176">
    <property type="entry name" value="3-OHacyl-CoA_DH_NAD-bd"/>
</dbReference>
<evidence type="ECO:0000256" key="3">
    <source>
        <dbReference type="ARBA" id="ARBA00023002"/>
    </source>
</evidence>
<dbReference type="InterPro" id="IPR006180">
    <property type="entry name" value="3-OHacyl-CoA_DH_CS"/>
</dbReference>
<dbReference type="Gene3D" id="1.10.1040.10">
    <property type="entry name" value="N-(1-d-carboxylethyl)-l-norvaline Dehydrogenase, domain 2"/>
    <property type="match status" value="1"/>
</dbReference>
<dbReference type="PANTHER" id="PTHR48075:SF9">
    <property type="entry name" value="3-HYDROXYBUTYRYL-COA DEHYDROGENASE"/>
    <property type="match status" value="1"/>
</dbReference>
<comment type="similarity">
    <text evidence="2">Belongs to the 3-hydroxyacyl-CoA dehydrogenase family.</text>
</comment>
<name>A0ABY5DWZ6_9ACTN</name>